<gene>
    <name evidence="2" type="ORF">CLODIP_2_CD03925</name>
</gene>
<evidence type="ECO:0000313" key="3">
    <source>
        <dbReference type="Proteomes" id="UP000494165"/>
    </source>
</evidence>
<keyword evidence="3" id="KW-1185">Reference proteome</keyword>
<dbReference type="EMBL" id="CADEPI010000442">
    <property type="protein sequence ID" value="CAB3385947.1"/>
    <property type="molecule type" value="Genomic_DNA"/>
</dbReference>
<dbReference type="AlphaFoldDB" id="A0A8S1E6R3"/>
<feature type="region of interest" description="Disordered" evidence="1">
    <location>
        <begin position="1"/>
        <end position="60"/>
    </location>
</feature>
<name>A0A8S1E6R3_9INSE</name>
<organism evidence="2 3">
    <name type="scientific">Cloeon dipterum</name>
    <dbReference type="NCBI Taxonomy" id="197152"/>
    <lineage>
        <taxon>Eukaryota</taxon>
        <taxon>Metazoa</taxon>
        <taxon>Ecdysozoa</taxon>
        <taxon>Arthropoda</taxon>
        <taxon>Hexapoda</taxon>
        <taxon>Insecta</taxon>
        <taxon>Pterygota</taxon>
        <taxon>Palaeoptera</taxon>
        <taxon>Ephemeroptera</taxon>
        <taxon>Pisciforma</taxon>
        <taxon>Baetidae</taxon>
        <taxon>Cloeon</taxon>
    </lineage>
</organism>
<evidence type="ECO:0000256" key="1">
    <source>
        <dbReference type="SAM" id="MobiDB-lite"/>
    </source>
</evidence>
<accession>A0A8S1E6R3</accession>
<sequence length="71" mass="7614">MMHKPVHGGNSLAHPIHPRKHSCSSLSVAPSAPDRVYTSSPGPRELRVSPPQDLQPNNTISALQTALPVML</sequence>
<evidence type="ECO:0000313" key="2">
    <source>
        <dbReference type="EMBL" id="CAB3385947.1"/>
    </source>
</evidence>
<comment type="caution">
    <text evidence="2">The sequence shown here is derived from an EMBL/GenBank/DDBJ whole genome shotgun (WGS) entry which is preliminary data.</text>
</comment>
<reference evidence="2 3" key="1">
    <citation type="submission" date="2020-04" db="EMBL/GenBank/DDBJ databases">
        <authorList>
            <person name="Alioto T."/>
            <person name="Alioto T."/>
            <person name="Gomez Garrido J."/>
        </authorList>
    </citation>
    <scope>NUCLEOTIDE SEQUENCE [LARGE SCALE GENOMIC DNA]</scope>
</reference>
<protein>
    <submittedName>
        <fullName evidence="2">Uncharacterized protein</fullName>
    </submittedName>
</protein>
<dbReference type="Proteomes" id="UP000494165">
    <property type="component" value="Unassembled WGS sequence"/>
</dbReference>
<proteinExistence type="predicted"/>